<evidence type="ECO:0000313" key="3">
    <source>
        <dbReference type="Proteomes" id="UP000324222"/>
    </source>
</evidence>
<dbReference type="AlphaFoldDB" id="A0A5B7IBE6"/>
<sequence length="79" mass="8625">MKNSQPSPTERTPSAHTADRHMTGICKFQVPTSPNHSGHFPAKTAIEPQPTKATAPIPLLPVRLYLNTSFLPLLNPRNG</sequence>
<protein>
    <submittedName>
        <fullName evidence="2">Uncharacterized protein</fullName>
    </submittedName>
</protein>
<organism evidence="2 3">
    <name type="scientific">Portunus trituberculatus</name>
    <name type="common">Swimming crab</name>
    <name type="synonym">Neptunus trituberculatus</name>
    <dbReference type="NCBI Taxonomy" id="210409"/>
    <lineage>
        <taxon>Eukaryota</taxon>
        <taxon>Metazoa</taxon>
        <taxon>Ecdysozoa</taxon>
        <taxon>Arthropoda</taxon>
        <taxon>Crustacea</taxon>
        <taxon>Multicrustacea</taxon>
        <taxon>Malacostraca</taxon>
        <taxon>Eumalacostraca</taxon>
        <taxon>Eucarida</taxon>
        <taxon>Decapoda</taxon>
        <taxon>Pleocyemata</taxon>
        <taxon>Brachyura</taxon>
        <taxon>Eubrachyura</taxon>
        <taxon>Portunoidea</taxon>
        <taxon>Portunidae</taxon>
        <taxon>Portuninae</taxon>
        <taxon>Portunus</taxon>
    </lineage>
</organism>
<comment type="caution">
    <text evidence="2">The sequence shown here is derived from an EMBL/GenBank/DDBJ whole genome shotgun (WGS) entry which is preliminary data.</text>
</comment>
<feature type="compositionally biased region" description="Polar residues" evidence="1">
    <location>
        <begin position="1"/>
        <end position="15"/>
    </location>
</feature>
<reference evidence="2 3" key="1">
    <citation type="submission" date="2019-05" db="EMBL/GenBank/DDBJ databases">
        <title>Another draft genome of Portunus trituberculatus and its Hox gene families provides insights of decapod evolution.</title>
        <authorList>
            <person name="Jeong J.-H."/>
            <person name="Song I."/>
            <person name="Kim S."/>
            <person name="Choi T."/>
            <person name="Kim D."/>
            <person name="Ryu S."/>
            <person name="Kim W."/>
        </authorList>
    </citation>
    <scope>NUCLEOTIDE SEQUENCE [LARGE SCALE GENOMIC DNA]</scope>
    <source>
        <tissue evidence="2">Muscle</tissue>
    </source>
</reference>
<keyword evidence="3" id="KW-1185">Reference proteome</keyword>
<evidence type="ECO:0000256" key="1">
    <source>
        <dbReference type="SAM" id="MobiDB-lite"/>
    </source>
</evidence>
<name>A0A5B7IBE6_PORTR</name>
<feature type="region of interest" description="Disordered" evidence="1">
    <location>
        <begin position="1"/>
        <end position="20"/>
    </location>
</feature>
<accession>A0A5B7IBE6</accession>
<proteinExistence type="predicted"/>
<evidence type="ECO:0000313" key="2">
    <source>
        <dbReference type="EMBL" id="MPC78827.1"/>
    </source>
</evidence>
<dbReference type="EMBL" id="VSRR010049472">
    <property type="protein sequence ID" value="MPC78827.1"/>
    <property type="molecule type" value="Genomic_DNA"/>
</dbReference>
<dbReference type="Proteomes" id="UP000324222">
    <property type="component" value="Unassembled WGS sequence"/>
</dbReference>
<gene>
    <name evidence="2" type="ORF">E2C01_073325</name>
</gene>